<feature type="compositionally biased region" description="Basic and acidic residues" evidence="5">
    <location>
        <begin position="688"/>
        <end position="697"/>
    </location>
</feature>
<reference evidence="7 8" key="1">
    <citation type="journal article" date="2018" name="Evol. Lett.">
        <title>Horizontal gene cluster transfer increased hallucinogenic mushroom diversity.</title>
        <authorList>
            <person name="Reynolds H.T."/>
            <person name="Vijayakumar V."/>
            <person name="Gluck-Thaler E."/>
            <person name="Korotkin H.B."/>
            <person name="Matheny P.B."/>
            <person name="Slot J.C."/>
        </authorList>
    </citation>
    <scope>NUCLEOTIDE SEQUENCE [LARGE SCALE GENOMIC DNA]</scope>
    <source>
        <strain evidence="7 8">2629</strain>
    </source>
</reference>
<feature type="domain" description="Zinc finger PHD-type" evidence="6">
    <location>
        <begin position="333"/>
        <end position="380"/>
    </location>
</feature>
<evidence type="ECO:0000256" key="2">
    <source>
        <dbReference type="ARBA" id="ARBA00022771"/>
    </source>
</evidence>
<feature type="compositionally biased region" description="Low complexity" evidence="5">
    <location>
        <begin position="2010"/>
        <end position="2038"/>
    </location>
</feature>
<evidence type="ECO:0000256" key="5">
    <source>
        <dbReference type="SAM" id="MobiDB-lite"/>
    </source>
</evidence>
<feature type="region of interest" description="Disordered" evidence="5">
    <location>
        <begin position="1676"/>
        <end position="1722"/>
    </location>
</feature>
<feature type="compositionally biased region" description="Low complexity" evidence="5">
    <location>
        <begin position="215"/>
        <end position="224"/>
    </location>
</feature>
<feature type="compositionally biased region" description="Low complexity" evidence="5">
    <location>
        <begin position="23"/>
        <end position="37"/>
    </location>
</feature>
<dbReference type="SUPFAM" id="SSF57903">
    <property type="entry name" value="FYVE/PHD zinc finger"/>
    <property type="match status" value="1"/>
</dbReference>
<feature type="compositionally biased region" description="Basic and acidic residues" evidence="5">
    <location>
        <begin position="2229"/>
        <end position="2247"/>
    </location>
</feature>
<keyword evidence="3" id="KW-0862">Zinc</keyword>
<feature type="compositionally biased region" description="Basic and acidic residues" evidence="5">
    <location>
        <begin position="2194"/>
        <end position="2217"/>
    </location>
</feature>
<organism evidence="7 8">
    <name type="scientific">Panaeolus cyanescens</name>
    <dbReference type="NCBI Taxonomy" id="181874"/>
    <lineage>
        <taxon>Eukaryota</taxon>
        <taxon>Fungi</taxon>
        <taxon>Dikarya</taxon>
        <taxon>Basidiomycota</taxon>
        <taxon>Agaricomycotina</taxon>
        <taxon>Agaricomycetes</taxon>
        <taxon>Agaricomycetidae</taxon>
        <taxon>Agaricales</taxon>
        <taxon>Agaricineae</taxon>
        <taxon>Galeropsidaceae</taxon>
        <taxon>Panaeolus</taxon>
    </lineage>
</organism>
<feature type="compositionally biased region" description="Low complexity" evidence="5">
    <location>
        <begin position="1339"/>
        <end position="1359"/>
    </location>
</feature>
<feature type="region of interest" description="Disordered" evidence="5">
    <location>
        <begin position="1"/>
        <end position="102"/>
    </location>
</feature>
<dbReference type="GO" id="GO:0006355">
    <property type="term" value="P:regulation of DNA-templated transcription"/>
    <property type="evidence" value="ECO:0007669"/>
    <property type="project" value="TreeGrafter"/>
</dbReference>
<dbReference type="GO" id="GO:0034967">
    <property type="term" value="C:Set3 complex"/>
    <property type="evidence" value="ECO:0007669"/>
    <property type="project" value="TreeGrafter"/>
</dbReference>
<dbReference type="EMBL" id="NHTK01005728">
    <property type="protein sequence ID" value="PPQ74764.1"/>
    <property type="molecule type" value="Genomic_DNA"/>
</dbReference>
<feature type="region of interest" description="Disordered" evidence="5">
    <location>
        <begin position="1149"/>
        <end position="1521"/>
    </location>
</feature>
<dbReference type="InterPro" id="IPR011011">
    <property type="entry name" value="Znf_FYVE_PHD"/>
</dbReference>
<feature type="region of interest" description="Disordered" evidence="5">
    <location>
        <begin position="952"/>
        <end position="1001"/>
    </location>
</feature>
<feature type="region of interest" description="Disordered" evidence="5">
    <location>
        <begin position="407"/>
        <end position="471"/>
    </location>
</feature>
<proteinExistence type="predicted"/>
<feature type="compositionally biased region" description="Basic and acidic residues" evidence="5">
    <location>
        <begin position="1149"/>
        <end position="1158"/>
    </location>
</feature>
<keyword evidence="8" id="KW-1185">Reference proteome</keyword>
<dbReference type="InterPro" id="IPR001965">
    <property type="entry name" value="Znf_PHD"/>
</dbReference>
<evidence type="ECO:0000259" key="6">
    <source>
        <dbReference type="SMART" id="SM00249"/>
    </source>
</evidence>
<feature type="compositionally biased region" description="Basic and acidic residues" evidence="5">
    <location>
        <begin position="1997"/>
        <end position="2008"/>
    </location>
</feature>
<feature type="region of interest" description="Disordered" evidence="5">
    <location>
        <begin position="683"/>
        <end position="741"/>
    </location>
</feature>
<feature type="compositionally biased region" description="Polar residues" evidence="5">
    <location>
        <begin position="1374"/>
        <end position="1388"/>
    </location>
</feature>
<feature type="compositionally biased region" description="Pro residues" evidence="5">
    <location>
        <begin position="298"/>
        <end position="309"/>
    </location>
</feature>
<feature type="compositionally biased region" description="Basic and acidic residues" evidence="5">
    <location>
        <begin position="709"/>
        <end position="735"/>
    </location>
</feature>
<feature type="compositionally biased region" description="Polar residues" evidence="5">
    <location>
        <begin position="1443"/>
        <end position="1458"/>
    </location>
</feature>
<evidence type="ECO:0000256" key="3">
    <source>
        <dbReference type="ARBA" id="ARBA00022833"/>
    </source>
</evidence>
<feature type="region of interest" description="Disordered" evidence="5">
    <location>
        <begin position="545"/>
        <end position="566"/>
    </location>
</feature>
<feature type="compositionally biased region" description="Low complexity" evidence="5">
    <location>
        <begin position="1909"/>
        <end position="1928"/>
    </location>
</feature>
<feature type="compositionally biased region" description="Polar residues" evidence="5">
    <location>
        <begin position="1240"/>
        <end position="1255"/>
    </location>
</feature>
<feature type="compositionally biased region" description="Pro residues" evidence="5">
    <location>
        <begin position="1898"/>
        <end position="1908"/>
    </location>
</feature>
<keyword evidence="1" id="KW-0479">Metal-binding</keyword>
<evidence type="ECO:0000256" key="1">
    <source>
        <dbReference type="ARBA" id="ARBA00022723"/>
    </source>
</evidence>
<feature type="compositionally biased region" description="Polar residues" evidence="5">
    <location>
        <begin position="552"/>
        <end position="563"/>
    </location>
</feature>
<dbReference type="Proteomes" id="UP000284842">
    <property type="component" value="Unassembled WGS sequence"/>
</dbReference>
<dbReference type="STRING" id="181874.A0A409W8D5"/>
<dbReference type="InterPro" id="IPR046341">
    <property type="entry name" value="SET_dom_sf"/>
</dbReference>
<feature type="region of interest" description="Disordered" evidence="5">
    <location>
        <begin position="177"/>
        <end position="329"/>
    </location>
</feature>
<feature type="compositionally biased region" description="Pro residues" evidence="5">
    <location>
        <begin position="254"/>
        <end position="270"/>
    </location>
</feature>
<feature type="compositionally biased region" description="Basic and acidic residues" evidence="5">
    <location>
        <begin position="1677"/>
        <end position="1719"/>
    </location>
</feature>
<feature type="compositionally biased region" description="Basic residues" evidence="5">
    <location>
        <begin position="55"/>
        <end position="65"/>
    </location>
</feature>
<feature type="region of interest" description="Disordered" evidence="5">
    <location>
        <begin position="1830"/>
        <end position="2275"/>
    </location>
</feature>
<feature type="compositionally biased region" description="Polar residues" evidence="5">
    <location>
        <begin position="970"/>
        <end position="979"/>
    </location>
</feature>
<evidence type="ECO:0000256" key="4">
    <source>
        <dbReference type="ARBA" id="ARBA00022853"/>
    </source>
</evidence>
<dbReference type="GO" id="GO:0008270">
    <property type="term" value="F:zinc ion binding"/>
    <property type="evidence" value="ECO:0007669"/>
    <property type="project" value="UniProtKB-KW"/>
</dbReference>
<keyword evidence="2" id="KW-0863">Zinc-finger</keyword>
<comment type="caution">
    <text evidence="7">The sequence shown here is derived from an EMBL/GenBank/DDBJ whole genome shotgun (WGS) entry which is preliminary data.</text>
</comment>
<feature type="compositionally biased region" description="Low complexity" evidence="5">
    <location>
        <begin position="236"/>
        <end position="253"/>
    </location>
</feature>
<feature type="compositionally biased region" description="Low complexity" evidence="5">
    <location>
        <begin position="2052"/>
        <end position="2064"/>
    </location>
</feature>
<evidence type="ECO:0000313" key="7">
    <source>
        <dbReference type="EMBL" id="PPQ74764.1"/>
    </source>
</evidence>
<feature type="compositionally biased region" description="Basic and acidic residues" evidence="5">
    <location>
        <begin position="1461"/>
        <end position="1505"/>
    </location>
</feature>
<dbReference type="InterPro" id="IPR013083">
    <property type="entry name" value="Znf_RING/FYVE/PHD"/>
</dbReference>
<keyword evidence="4" id="KW-0156">Chromatin regulator</keyword>
<dbReference type="Gene3D" id="2.170.270.10">
    <property type="entry name" value="SET domain"/>
    <property type="match status" value="1"/>
</dbReference>
<feature type="compositionally biased region" description="Acidic residues" evidence="5">
    <location>
        <begin position="1302"/>
        <end position="1315"/>
    </location>
</feature>
<dbReference type="PANTHER" id="PTHR46462:SF3">
    <property type="entry name" value="UPSET, ISOFORM A"/>
    <property type="match status" value="1"/>
</dbReference>
<feature type="compositionally biased region" description="Acidic residues" evidence="5">
    <location>
        <begin position="1274"/>
        <end position="1286"/>
    </location>
</feature>
<dbReference type="InParanoid" id="A0A409W8D5"/>
<evidence type="ECO:0000313" key="8">
    <source>
        <dbReference type="Proteomes" id="UP000284842"/>
    </source>
</evidence>
<feature type="compositionally biased region" description="Polar residues" evidence="5">
    <location>
        <begin position="317"/>
        <end position="329"/>
    </location>
</feature>
<feature type="compositionally biased region" description="Low complexity" evidence="5">
    <location>
        <begin position="1863"/>
        <end position="1897"/>
    </location>
</feature>
<accession>A0A409W8D5</accession>
<feature type="compositionally biased region" description="Low complexity" evidence="5">
    <location>
        <begin position="271"/>
        <end position="293"/>
    </location>
</feature>
<sequence>MGIVGPSGTTYGQQHHHHHHHPSSSSSSTTTTATNSSPLNAHHYPQPPPPSSSHHYQHHGLHRPHSPPPSPRPLSRSHIQHFPPPTSSATLNSILGPPSVSPLIPAKRKIVLLDEGYETGRGVRVGPGEQRRDIVREGVIGTGRDTAGLGIGMVRDISTGREVQGFGVGYGRVHREPADGEMRMGTPLGRLPQKSPPMEKIHHHPPPPPPPPRPSSSSSSTTTTKQGLSSPRTGRPTLSSPTLYLPTSSSRGSMPPPTPTPLSPPPPPQPELSSIPTLSTTPTTQMVITTPPSRKSKPLPPPDPPPQPLPTFAVPSLPSSSQPTESTSNDGIDCMCNINIDDGYSVACDECGRWCHMACFNFPPGQSATNDIEFKCWKCEPRDREMVERARVVMRAKVESGTVGVAAGGEGAGGRRKSPGAAAGAVAEGGRKGRKTSTPVVGGATAEPTTTGKRKRRNSNVNPPPHATGAIVASTSQNGVAAAVGTGPTAAASGVVEEEHVDIDEPWNSAYVHIREDVVADDETRQKLRMHAKNWRGVCALVDEPASSSSSTQPSEPHLNPTTKLKPIPQNVISAFPLLSPHYTSSHPSILPPSYSLHTTAPLSSSSLIIPLKSRISSSTSYLRDPLNSYAHLGMPRPFVHLVGPPLDVALDGRGVGNEARWVRSGCVPNAVVRPVLCKEKKRRRGKVEKEKGKGEGEDGMDVDGEGEGEAREKGVKENGEKKGKGKEKENVRDGGDEDEDDTTLGFALFATRDLKANEEVVLGWEWDDGNVVHLLPALMDCPGMFSTPTSSNHNSPTQILHLRNQMANILHALSSTFATCACGAGSKDCVLKRMQHFVQASSALTTGSSLSSLDRQNLDPALWVEALTGALEGQGFGRARMDFGPLVGADHRRGFRARERVPGSGGMGGMEMMGAVVPPKVEKGRVDDGKGKGKGKERAVVMDVVEEMGANRATGISGKGGEGREMGLSVSSSVADQPQRQHDLRPFDPGTSSSQDEMVHPRMRKKWMKGVKESRKQGLSEDERAMLAMPPPPMPASLDPTTVSSAEEARKPISPSTTTAVTSIAEQASTAEATDVVASVSEEIAKIGVDRDDAGGQKMVVDGVGLTVVKGPVSETPTADEQQKDPQVNGVDEAGDVVMHDHDIQDRGVDHDQEKTRPSQSPPSSPATTIPTSAVPHPQAPSSPEPQSKPWLSPRPAVTSTDDSREGSPDVSLPPPPQSAESTVSVADSVGPPPPSADSVFSTVSNAESDVSNATSPTTTLPPPPPASGSTVDEADGDETEDEQELAYPSATTQPARVDEEIGAEDQMAVDDDDKPANIIIELDKSQSPLSSPPPSSPTTRSASPTPSPVPVVNVLSPEPEDRKAVNGRHSAKSTPRVSASPSTTHSIFAKSPLSAASPLIASPQPSPSAKTTSLPDPPPVKSSPRVKPAKIDTDLPKLSSPHETSPYSPTSATWSPNPAKERNGTAEPSEGKDKVDEDHSTPTSDTKELKDDAQHEDTHHDANNADPEPAPPAPAAPKIKTSFKEYKARKQKMREGQTTGGTMTPTTGYGAPSTPTLGQGAALTPVFGVGATLSTASGANSAALTPVTGAPATLTPMADSSAILTPASGAVASLAPSTAVHGVLSGTGAGVGMGGGVAGKGGAGVGLGLRLGTGGVVGNGSAVGSPMSTISVVGENEHKEKKDERMAVDQVKETRENGQDVEMKDVDEKDKDKEVSGKDGLSPLLTMKEMKEGPHPPSLLPRDVRKLVDSPAHHALSPLIGVGSLNMHLTNGHSSTPIHSLSPVPPSTLGLGLGLGIGVPSSHLLAPSPLSQSPEITTKEAKKELLDTSLSVTHPASRKATASPAILSDEHKFTRKPTRPDSPATSAPPASTLSTSVTSSPVVHGPTPTSSQPSKPRTPPPQPPSRPTVHAPAPSAPSPLGLAPASPIHPDARNWQASPPPPSSSFSSPTLTMGTGIGMTRSPSGPRGGHRYLPSTSGTPATAHVRRQSQEDGEIGEHDNEIENRRNSGPSSAQSSHSSYHPHSSINAPSAPASNPYGVKLGSLPYPFRTNYNSSSNPTPSNQPLSHSPPTHPRSFGAMKSTLPTRPGSFSAINGARSTSNGTHDAPPTPTASKPTPTAPRALRGQPFPLKRQHMASILPPQPYPTASSNGGSSNMGGGAGDASTNSPMGYNAGGGGVHPSETSIPRGPRAPPKDVGDRDIDRSRGDLGRERDRCPPGSRWDSGSTSRDRDSHSDRDREFRDPRDAPYAPGRYRGGLHNRGRYGYPDGPHHRK</sequence>
<dbReference type="SMART" id="SM00249">
    <property type="entry name" value="PHD"/>
    <property type="match status" value="1"/>
</dbReference>
<dbReference type="GO" id="GO:0070210">
    <property type="term" value="C:Rpd3L-Expanded complex"/>
    <property type="evidence" value="ECO:0007669"/>
    <property type="project" value="TreeGrafter"/>
</dbReference>
<feature type="compositionally biased region" description="Acidic residues" evidence="5">
    <location>
        <begin position="698"/>
        <end position="708"/>
    </location>
</feature>
<dbReference type="GO" id="GO:0006325">
    <property type="term" value="P:chromatin organization"/>
    <property type="evidence" value="ECO:0007669"/>
    <property type="project" value="UniProtKB-KW"/>
</dbReference>
<feature type="compositionally biased region" description="Low complexity" evidence="5">
    <location>
        <begin position="1391"/>
        <end position="1411"/>
    </location>
</feature>
<name>A0A409W8D5_9AGAR</name>
<dbReference type="PANTHER" id="PTHR46462">
    <property type="entry name" value="UPSET, ISOFORM A"/>
    <property type="match status" value="1"/>
</dbReference>
<protein>
    <recommendedName>
        <fullName evidence="6">Zinc finger PHD-type domain-containing protein</fullName>
    </recommendedName>
</protein>
<dbReference type="Gene3D" id="3.30.40.10">
    <property type="entry name" value="Zinc/RING finger domain, C3HC4 (zinc finger)"/>
    <property type="match status" value="1"/>
</dbReference>
<gene>
    <name evidence="7" type="ORF">CVT24_003189</name>
</gene>
<feature type="compositionally biased region" description="Low complexity" evidence="5">
    <location>
        <begin position="2113"/>
        <end position="2124"/>
    </location>
</feature>
<dbReference type="OrthoDB" id="79252at2759"/>